<evidence type="ECO:0000256" key="4">
    <source>
        <dbReference type="ARBA" id="ARBA00023163"/>
    </source>
</evidence>
<evidence type="ECO:0000256" key="2">
    <source>
        <dbReference type="ARBA" id="ARBA00023015"/>
    </source>
</evidence>
<comment type="similarity">
    <text evidence="6">Belongs to the NFYA/HAP2 subunit family.</text>
</comment>
<dbReference type="OMA" id="ERHQMSK"/>
<comment type="subcellular location">
    <subcellularLocation>
        <location evidence="1 6">Nucleus</location>
    </subcellularLocation>
</comment>
<keyword evidence="3 6" id="KW-0238">DNA-binding</keyword>
<dbReference type="GO" id="GO:0005634">
    <property type="term" value="C:nucleus"/>
    <property type="evidence" value="ECO:0007669"/>
    <property type="project" value="UniProtKB-SubCell"/>
</dbReference>
<accession>A0A200QD54</accession>
<evidence type="ECO:0000313" key="9">
    <source>
        <dbReference type="Proteomes" id="UP000195402"/>
    </source>
</evidence>
<keyword evidence="5 6" id="KW-0539">Nucleus</keyword>
<dbReference type="GO" id="GO:0003677">
    <property type="term" value="F:DNA binding"/>
    <property type="evidence" value="ECO:0007669"/>
    <property type="project" value="UniProtKB-KW"/>
</dbReference>
<protein>
    <recommendedName>
        <fullName evidence="6">Nuclear transcription factor Y subunit</fullName>
    </recommendedName>
</protein>
<feature type="region of interest" description="Disordered" evidence="7">
    <location>
        <begin position="268"/>
        <end position="309"/>
    </location>
</feature>
<dbReference type="EMBL" id="MVGT01002328">
    <property type="protein sequence ID" value="OVA08380.1"/>
    <property type="molecule type" value="Genomic_DNA"/>
</dbReference>
<evidence type="ECO:0000313" key="8">
    <source>
        <dbReference type="EMBL" id="OVA08380.1"/>
    </source>
</evidence>
<dbReference type="FunCoup" id="A0A200QD54">
    <property type="interactions" value="87"/>
</dbReference>
<feature type="compositionally biased region" description="Low complexity" evidence="7">
    <location>
        <begin position="65"/>
        <end position="79"/>
    </location>
</feature>
<feature type="region of interest" description="Disordered" evidence="7">
    <location>
        <begin position="65"/>
        <end position="122"/>
    </location>
</feature>
<keyword evidence="2 6" id="KW-0805">Transcription regulation</keyword>
<dbReference type="GO" id="GO:0003700">
    <property type="term" value="F:DNA-binding transcription factor activity"/>
    <property type="evidence" value="ECO:0007669"/>
    <property type="project" value="UniProtKB-UniRule"/>
</dbReference>
<dbReference type="PROSITE" id="PS51152">
    <property type="entry name" value="NFYA_HAP2_2"/>
    <property type="match status" value="1"/>
</dbReference>
<evidence type="ECO:0000256" key="3">
    <source>
        <dbReference type="ARBA" id="ARBA00023125"/>
    </source>
</evidence>
<evidence type="ECO:0000256" key="5">
    <source>
        <dbReference type="ARBA" id="ARBA00023242"/>
    </source>
</evidence>
<dbReference type="InterPro" id="IPR001289">
    <property type="entry name" value="NFYA"/>
</dbReference>
<evidence type="ECO:0000256" key="7">
    <source>
        <dbReference type="SAM" id="MobiDB-lite"/>
    </source>
</evidence>
<dbReference type="AlphaFoldDB" id="A0A200QD54"/>
<dbReference type="OrthoDB" id="1097733at2759"/>
<comment type="caution">
    <text evidence="8">The sequence shown here is derived from an EMBL/GenBank/DDBJ whole genome shotgun (WGS) entry which is preliminary data.</text>
</comment>
<dbReference type="InParanoid" id="A0A200QD54"/>
<organism evidence="8 9">
    <name type="scientific">Macleaya cordata</name>
    <name type="common">Five-seeded plume-poppy</name>
    <name type="synonym">Bocconia cordata</name>
    <dbReference type="NCBI Taxonomy" id="56857"/>
    <lineage>
        <taxon>Eukaryota</taxon>
        <taxon>Viridiplantae</taxon>
        <taxon>Streptophyta</taxon>
        <taxon>Embryophyta</taxon>
        <taxon>Tracheophyta</taxon>
        <taxon>Spermatophyta</taxon>
        <taxon>Magnoliopsida</taxon>
        <taxon>Ranunculales</taxon>
        <taxon>Papaveraceae</taxon>
        <taxon>Papaveroideae</taxon>
        <taxon>Macleaya</taxon>
    </lineage>
</organism>
<evidence type="ECO:0000256" key="6">
    <source>
        <dbReference type="RuleBase" id="RU367155"/>
    </source>
</evidence>
<dbReference type="Pfam" id="PF02045">
    <property type="entry name" value="CBFB_NFYA"/>
    <property type="match status" value="1"/>
</dbReference>
<dbReference type="PRINTS" id="PR00616">
    <property type="entry name" value="CCAATSUBUNTB"/>
</dbReference>
<comment type="subunit">
    <text evidence="6">Heterotrimer.</text>
</comment>
<dbReference type="SMART" id="SM00521">
    <property type="entry name" value="CBF"/>
    <property type="match status" value="1"/>
</dbReference>
<feature type="compositionally biased region" description="Basic and acidic residues" evidence="7">
    <location>
        <begin position="93"/>
        <end position="106"/>
    </location>
</feature>
<name>A0A200QD54_MACCD</name>
<keyword evidence="4 6" id="KW-0804">Transcription</keyword>
<comment type="function">
    <text evidence="6">Component of the sequence-specific heterotrimeric transcription factor (NF-Y) which specifically recognizes a 5'-CCAAT-3' box motif found in the promoters of its target genes.</text>
</comment>
<keyword evidence="9" id="KW-1185">Reference proteome</keyword>
<evidence type="ECO:0000256" key="1">
    <source>
        <dbReference type="ARBA" id="ARBA00004123"/>
    </source>
</evidence>
<sequence length="339" mass="37082">MHNIQQKETDQISGQSTSPYVVNCPSWWKSSGSQISQSSLSRSVGLNVDTPPQHCQNMKQLGFQLQDQESSSSQSTGQSNHEVATMGGGNPHGYDETNGRRVEGHNKSFSSQGTRDFGLPPSQVDYNQSVAHFPYPYADPYVGGFLAAYGTPTIIHPHMVGMPTRVPLPLDLAGDEPIYVNPKQYRGILRRRQSRAKLEAQNKLLKARKPYLHESRHLHAIKRVRGSGGRFLNTKELQQLELSSPTDIQNVSESSAFPQTGKYLSESEVLQSDTGNAGASTTSCSDITSVSNSEGNLRPPDPRLLSRYPPPQIVGTSTVQGGGGIMCNGYQQSRVSIIR</sequence>
<gene>
    <name evidence="8" type="ORF">BVC80_209g111</name>
</gene>
<dbReference type="STRING" id="56857.A0A200QD54"/>
<dbReference type="PANTHER" id="PTHR12632">
    <property type="entry name" value="TRANSCRIPTION FACTOR NF-Y ALPHA-RELATED"/>
    <property type="match status" value="1"/>
</dbReference>
<dbReference type="Gene3D" id="6.10.250.2430">
    <property type="match status" value="1"/>
</dbReference>
<reference evidence="8 9" key="1">
    <citation type="journal article" date="2017" name="Mol. Plant">
        <title>The Genome of Medicinal Plant Macleaya cordata Provides New Insights into Benzylisoquinoline Alkaloids Metabolism.</title>
        <authorList>
            <person name="Liu X."/>
            <person name="Liu Y."/>
            <person name="Huang P."/>
            <person name="Ma Y."/>
            <person name="Qing Z."/>
            <person name="Tang Q."/>
            <person name="Cao H."/>
            <person name="Cheng P."/>
            <person name="Zheng Y."/>
            <person name="Yuan Z."/>
            <person name="Zhou Y."/>
            <person name="Liu J."/>
            <person name="Tang Z."/>
            <person name="Zhuo Y."/>
            <person name="Zhang Y."/>
            <person name="Yu L."/>
            <person name="Huang J."/>
            <person name="Yang P."/>
            <person name="Peng Q."/>
            <person name="Zhang J."/>
            <person name="Jiang W."/>
            <person name="Zhang Z."/>
            <person name="Lin K."/>
            <person name="Ro D.K."/>
            <person name="Chen X."/>
            <person name="Xiong X."/>
            <person name="Shang Y."/>
            <person name="Huang S."/>
            <person name="Zeng J."/>
        </authorList>
    </citation>
    <scope>NUCLEOTIDE SEQUENCE [LARGE SCALE GENOMIC DNA]</scope>
    <source>
        <strain evidence="9">cv. BLH2017</strain>
        <tissue evidence="8">Root</tissue>
    </source>
</reference>
<dbReference type="Proteomes" id="UP000195402">
    <property type="component" value="Unassembled WGS sequence"/>
</dbReference>
<proteinExistence type="inferred from homology"/>
<feature type="compositionally biased region" description="Polar residues" evidence="7">
    <location>
        <begin position="268"/>
        <end position="295"/>
    </location>
</feature>